<dbReference type="Pfam" id="PF01381">
    <property type="entry name" value="HTH_3"/>
    <property type="match status" value="1"/>
</dbReference>
<dbReference type="PROSITE" id="PS50943">
    <property type="entry name" value="HTH_CROC1"/>
    <property type="match status" value="1"/>
</dbReference>
<dbReference type="GO" id="GO:0003677">
    <property type="term" value="F:DNA binding"/>
    <property type="evidence" value="ECO:0007669"/>
    <property type="project" value="InterPro"/>
</dbReference>
<keyword evidence="3" id="KW-1185">Reference proteome</keyword>
<dbReference type="RefSeq" id="WP_210757732.1">
    <property type="nucleotide sequence ID" value="NZ_CP060139.1"/>
</dbReference>
<evidence type="ECO:0000259" key="1">
    <source>
        <dbReference type="PROSITE" id="PS50943"/>
    </source>
</evidence>
<feature type="domain" description="HTH cro/C1-type" evidence="1">
    <location>
        <begin position="11"/>
        <end position="65"/>
    </location>
</feature>
<dbReference type="AlphaFoldDB" id="A0A7H0VBV5"/>
<dbReference type="EMBL" id="CP060139">
    <property type="protein sequence ID" value="QNR23203.1"/>
    <property type="molecule type" value="Genomic_DNA"/>
</dbReference>
<evidence type="ECO:0000313" key="3">
    <source>
        <dbReference type="Proteomes" id="UP000516305"/>
    </source>
</evidence>
<evidence type="ECO:0000313" key="2">
    <source>
        <dbReference type="EMBL" id="QNR23203.1"/>
    </source>
</evidence>
<reference evidence="2 3" key="1">
    <citation type="submission" date="2020-08" db="EMBL/GenBank/DDBJ databases">
        <title>Croceimicrobium hydrocarbonivorans gen. nov., sp. nov., a novel marine bacterium isolated from a bacterial consortium that degrades polyethylene terephthalate.</title>
        <authorList>
            <person name="Liu R."/>
        </authorList>
    </citation>
    <scope>NUCLEOTIDE SEQUENCE [LARGE SCALE GENOMIC DNA]</scope>
    <source>
        <strain evidence="2 3">A20-9</strain>
    </source>
</reference>
<dbReference type="KEGG" id="chyd:H4K34_12560"/>
<dbReference type="CDD" id="cd00093">
    <property type="entry name" value="HTH_XRE"/>
    <property type="match status" value="1"/>
</dbReference>
<proteinExistence type="predicted"/>
<name>A0A7H0VBV5_9FLAO</name>
<dbReference type="SUPFAM" id="SSF47413">
    <property type="entry name" value="lambda repressor-like DNA-binding domains"/>
    <property type="match status" value="1"/>
</dbReference>
<protein>
    <submittedName>
        <fullName evidence="2">Helix-turn-helix transcriptional regulator</fullName>
    </submittedName>
</protein>
<dbReference type="SMART" id="SM00530">
    <property type="entry name" value="HTH_XRE"/>
    <property type="match status" value="1"/>
</dbReference>
<dbReference type="InterPro" id="IPR001387">
    <property type="entry name" value="Cro/C1-type_HTH"/>
</dbReference>
<accession>A0A7H0VBV5</accession>
<dbReference type="Proteomes" id="UP000516305">
    <property type="component" value="Chromosome"/>
</dbReference>
<sequence>MTPKASFGEHIRSLRENQKLPLRKVAAILDIDPSTLSKIERGERSANKEMIPVLAELFKEDTETLGLILLSDKVAYDLMQEENSHEILKVAEEKIKYLKTKNHQQGKLDFDKQ</sequence>
<organism evidence="2 3">
    <name type="scientific">Croceimicrobium hydrocarbonivorans</name>
    <dbReference type="NCBI Taxonomy" id="2761580"/>
    <lineage>
        <taxon>Bacteria</taxon>
        <taxon>Pseudomonadati</taxon>
        <taxon>Bacteroidota</taxon>
        <taxon>Flavobacteriia</taxon>
        <taxon>Flavobacteriales</taxon>
        <taxon>Owenweeksiaceae</taxon>
        <taxon>Croceimicrobium</taxon>
    </lineage>
</organism>
<dbReference type="InterPro" id="IPR010982">
    <property type="entry name" value="Lambda_DNA-bd_dom_sf"/>
</dbReference>
<gene>
    <name evidence="2" type="ORF">H4K34_12560</name>
</gene>
<dbReference type="Gene3D" id="1.10.260.40">
    <property type="entry name" value="lambda repressor-like DNA-binding domains"/>
    <property type="match status" value="1"/>
</dbReference>